<dbReference type="EMBL" id="JBHVZQ010000070">
    <property type="protein sequence ID" value="MFF1278817.1"/>
    <property type="molecule type" value="Genomic_DNA"/>
</dbReference>
<comment type="caution">
    <text evidence="2">The sequence shown here is derived from an EMBL/GenBank/DDBJ whole genome shotgun (WGS) entry which is preliminary data.</text>
</comment>
<organism evidence="2 3">
    <name type="scientific">Streptomyces marokkonensis</name>
    <dbReference type="NCBI Taxonomy" id="324855"/>
    <lineage>
        <taxon>Bacteria</taxon>
        <taxon>Bacillati</taxon>
        <taxon>Actinomycetota</taxon>
        <taxon>Actinomycetes</taxon>
        <taxon>Kitasatosporales</taxon>
        <taxon>Streptomycetaceae</taxon>
        <taxon>Streptomyces</taxon>
    </lineage>
</organism>
<evidence type="ECO:0000313" key="3">
    <source>
        <dbReference type="Proteomes" id="UP001601627"/>
    </source>
</evidence>
<evidence type="ECO:0000256" key="1">
    <source>
        <dbReference type="SAM" id="Phobius"/>
    </source>
</evidence>
<name>A0ABW6QIJ4_9ACTN</name>
<accession>A0ABW6QIJ4</accession>
<protein>
    <submittedName>
        <fullName evidence="2">Membrane-associated oxidoreductase</fullName>
    </submittedName>
</protein>
<evidence type="ECO:0000313" key="2">
    <source>
        <dbReference type="EMBL" id="MFF1278817.1"/>
    </source>
</evidence>
<sequence>MSRTVPVTEVACADRRFTWQPYSTDKVLQMDSTDLTPLEHRIWQAFPRGAAVDVRRDAREDPATVRGTERTVRAEVIRTLLLGGASEPGEAPALRVAGARITGVLDLQHAEIRHPIRLTSCHFRGALELDGAQIRLLDLSGSCLPALAATSLRVDGALRLTNCRAAGGVQLSNAQVSGGIFLDHAHVGTGDGWALQLDHASVGAGIRAPGLVALGGVSLSTAHVEGAVDLEDAHLRNANGDALDAARLAVGTVLNAGGLIAEGRVRLTGARVAGWISFIEAELSNPGGVALGISSCEATQLTLRDARPVTGDVRMQYAGFKVIEAAPQVWPARVRLEGLTYEALAPRLPAADRLALLDRDADGFVPHSYEQLTASYRRVGDDADARTVQLAQQRRRRATLSWYGKLWGYLQDAAVGYGFRPTRAGGWLLALLIMGSVAYGTHEPPPVEQGKGPEFIAPVYTLDLLLPIIDFGQQRAFAPTGVHQWLSYLLIAVGWVLATTVVAGITRTLSRP</sequence>
<keyword evidence="1" id="KW-0812">Transmembrane</keyword>
<proteinExistence type="predicted"/>
<dbReference type="Proteomes" id="UP001601627">
    <property type="component" value="Unassembled WGS sequence"/>
</dbReference>
<keyword evidence="3" id="KW-1185">Reference proteome</keyword>
<gene>
    <name evidence="2" type="ORF">ACFVZC_36505</name>
</gene>
<feature type="transmembrane region" description="Helical" evidence="1">
    <location>
        <begin position="485"/>
        <end position="506"/>
    </location>
</feature>
<keyword evidence="1" id="KW-0472">Membrane</keyword>
<reference evidence="2 3" key="1">
    <citation type="submission" date="2024-09" db="EMBL/GenBank/DDBJ databases">
        <title>The Natural Products Discovery Center: Release of the First 8490 Sequenced Strains for Exploring Actinobacteria Biosynthetic Diversity.</title>
        <authorList>
            <person name="Kalkreuter E."/>
            <person name="Kautsar S.A."/>
            <person name="Yang D."/>
            <person name="Bader C.D."/>
            <person name="Teijaro C.N."/>
            <person name="Fluegel L."/>
            <person name="Davis C.M."/>
            <person name="Simpson J.R."/>
            <person name="Lauterbach L."/>
            <person name="Steele A.D."/>
            <person name="Gui C."/>
            <person name="Meng S."/>
            <person name="Li G."/>
            <person name="Viehrig K."/>
            <person name="Ye F."/>
            <person name="Su P."/>
            <person name="Kiefer A.F."/>
            <person name="Nichols A."/>
            <person name="Cepeda A.J."/>
            <person name="Yan W."/>
            <person name="Fan B."/>
            <person name="Jiang Y."/>
            <person name="Adhikari A."/>
            <person name="Zheng C.-J."/>
            <person name="Schuster L."/>
            <person name="Cowan T.M."/>
            <person name="Smanski M.J."/>
            <person name="Chevrette M.G."/>
            <person name="De Carvalho L.P.S."/>
            <person name="Shen B."/>
        </authorList>
    </citation>
    <scope>NUCLEOTIDE SEQUENCE [LARGE SCALE GENOMIC DNA]</scope>
    <source>
        <strain evidence="2 3">NPDC058328</strain>
    </source>
</reference>
<keyword evidence="1" id="KW-1133">Transmembrane helix</keyword>
<dbReference type="RefSeq" id="WP_388241623.1">
    <property type="nucleotide sequence ID" value="NZ_JBHVZQ010000070.1"/>
</dbReference>